<dbReference type="Pfam" id="PF13845">
    <property type="entry name" value="Septum_form"/>
    <property type="match status" value="1"/>
</dbReference>
<evidence type="ECO:0000313" key="3">
    <source>
        <dbReference type="EMBL" id="GAA3748186.1"/>
    </source>
</evidence>
<dbReference type="PROSITE" id="PS51257">
    <property type="entry name" value="PROKAR_LIPOPROTEIN"/>
    <property type="match status" value="1"/>
</dbReference>
<keyword evidence="4" id="KW-1185">Reference proteome</keyword>
<proteinExistence type="predicted"/>
<feature type="signal peptide" evidence="1">
    <location>
        <begin position="1"/>
        <end position="22"/>
    </location>
</feature>
<gene>
    <name evidence="3" type="ORF">GCM10022239_24550</name>
</gene>
<dbReference type="InterPro" id="IPR026004">
    <property type="entry name" value="Septum_form"/>
</dbReference>
<evidence type="ECO:0000256" key="1">
    <source>
        <dbReference type="SAM" id="SignalP"/>
    </source>
</evidence>
<feature type="chain" id="PRO_5045158673" description="Septum formation-related domain-containing protein" evidence="1">
    <location>
        <begin position="23"/>
        <end position="163"/>
    </location>
</feature>
<accession>A0ABP7FZZ5</accession>
<keyword evidence="1" id="KW-0732">Signal</keyword>
<evidence type="ECO:0000313" key="4">
    <source>
        <dbReference type="Proteomes" id="UP001501004"/>
    </source>
</evidence>
<comment type="caution">
    <text evidence="3">The sequence shown here is derived from an EMBL/GenBank/DDBJ whole genome shotgun (WGS) entry which is preliminary data.</text>
</comment>
<organism evidence="3 4">
    <name type="scientific">Leifsonella bigeumensis</name>
    <dbReference type="NCBI Taxonomy" id="433643"/>
    <lineage>
        <taxon>Bacteria</taxon>
        <taxon>Bacillati</taxon>
        <taxon>Actinomycetota</taxon>
        <taxon>Actinomycetes</taxon>
        <taxon>Micrococcales</taxon>
        <taxon>Microbacteriaceae</taxon>
        <taxon>Leifsonella</taxon>
    </lineage>
</organism>
<dbReference type="Proteomes" id="UP001501004">
    <property type="component" value="Unassembled WGS sequence"/>
</dbReference>
<reference evidence="4" key="1">
    <citation type="journal article" date="2019" name="Int. J. Syst. Evol. Microbiol.">
        <title>The Global Catalogue of Microorganisms (GCM) 10K type strain sequencing project: providing services to taxonomists for standard genome sequencing and annotation.</title>
        <authorList>
            <consortium name="The Broad Institute Genomics Platform"/>
            <consortium name="The Broad Institute Genome Sequencing Center for Infectious Disease"/>
            <person name="Wu L."/>
            <person name="Ma J."/>
        </authorList>
    </citation>
    <scope>NUCLEOTIDE SEQUENCE [LARGE SCALE GENOMIC DNA]</scope>
    <source>
        <strain evidence="4">JCM 16949</strain>
    </source>
</reference>
<sequence length="163" mass="16653">MHRRMIRVVGIAAMLAAGTALAGCGAVGGIVGQLTGGSPLDDSSAFAIEVGDCFTEPTADAEGFISEIAAAECALAHDDEAYASVLMADAAFPGDDAALNQAEDACSSRFFDFIGAASDYAGTLNYSYFYPSSGSWDAGDREILCYVYDEAGQTTGSLKGAAS</sequence>
<name>A0ABP7FZZ5_9MICO</name>
<feature type="domain" description="Septum formation-related" evidence="2">
    <location>
        <begin position="51"/>
        <end position="152"/>
    </location>
</feature>
<protein>
    <recommendedName>
        <fullName evidence="2">Septum formation-related domain-containing protein</fullName>
    </recommendedName>
</protein>
<evidence type="ECO:0000259" key="2">
    <source>
        <dbReference type="Pfam" id="PF13845"/>
    </source>
</evidence>
<dbReference type="EMBL" id="BAABAE010000003">
    <property type="protein sequence ID" value="GAA3748186.1"/>
    <property type="molecule type" value="Genomic_DNA"/>
</dbReference>